<dbReference type="STRING" id="1218506.JF75_05690"/>
<dbReference type="EMBL" id="JXLH01000010">
    <property type="protein sequence ID" value="KJY59037.1"/>
    <property type="molecule type" value="Genomic_DNA"/>
</dbReference>
<comment type="caution">
    <text evidence="1">The sequence shown here is derived from an EMBL/GenBank/DDBJ whole genome shotgun (WGS) entry which is preliminary data.</text>
</comment>
<dbReference type="RefSeq" id="WP_046331767.1">
    <property type="nucleotide sequence ID" value="NZ_JBHTBO010000024.1"/>
</dbReference>
<dbReference type="OrthoDB" id="2621346at2"/>
<dbReference type="HOGENOM" id="CLU_090317_0_0_9"/>
<sequence>MKYEVDQFILLDLDKEGKGIQNSNGFTILKDKRIYKFLKSIDLENRLELTDKRLSDAFGDEKKAITNFLLDTKIISKKPMISTYNSIKVLTNNLLLEDSIEFNKEGSSIKFECSAVDSSQAIVDKIKTTTFSNDELIVVALIPFDYIDFVNINDKLQHLNIPYMFCFSYNSQIYISNIHKQDWYNPCPKCFFSQLETSIRGYGDNTANTTFQTIVDLLYAKKIKFDPDLPVTYRNIIYLTQKILSLDKQNIERESATITSINLNGSVSSDEAVHWELCDCFE</sequence>
<dbReference type="AlphaFoldDB" id="A0A0F4LJL6"/>
<evidence type="ECO:0000313" key="2">
    <source>
        <dbReference type="Proteomes" id="UP000033612"/>
    </source>
</evidence>
<protein>
    <recommendedName>
        <fullName evidence="3">McbB family protein</fullName>
    </recommendedName>
</protein>
<dbReference type="InterPro" id="IPR030956">
    <property type="entry name" value="McbB"/>
</dbReference>
<accession>A0A0F4LJL6</accession>
<reference evidence="1 2" key="1">
    <citation type="submission" date="2015-01" db="EMBL/GenBank/DDBJ databases">
        <title>Comparative genomics of the lactic acid bacteria isolated from the honey bee gut.</title>
        <authorList>
            <person name="Ellegaard K.M."/>
            <person name="Tamarit D."/>
            <person name="Javelind E."/>
            <person name="Olofsson T."/>
            <person name="Andersson S.G."/>
            <person name="Vasquez A."/>
        </authorList>
    </citation>
    <scope>NUCLEOTIDE SEQUENCE [LARGE SCALE GENOMIC DNA]</scope>
    <source>
        <strain evidence="1 2">Hma2</strain>
    </source>
</reference>
<keyword evidence="2" id="KW-1185">Reference proteome</keyword>
<dbReference type="NCBIfam" id="TIGR04424">
    <property type="entry name" value="metallo_McbB"/>
    <property type="match status" value="1"/>
</dbReference>
<gene>
    <name evidence="1" type="ORF">JF75_05690</name>
</gene>
<dbReference type="Proteomes" id="UP000033612">
    <property type="component" value="Unassembled WGS sequence"/>
</dbReference>
<proteinExistence type="predicted"/>
<organism evidence="1 2">
    <name type="scientific">Lactobacillus kimbladii</name>
    <dbReference type="NCBI Taxonomy" id="1218506"/>
    <lineage>
        <taxon>Bacteria</taxon>
        <taxon>Bacillati</taxon>
        <taxon>Bacillota</taxon>
        <taxon>Bacilli</taxon>
        <taxon>Lactobacillales</taxon>
        <taxon>Lactobacillaceae</taxon>
        <taxon>Lactobacillus</taxon>
    </lineage>
</organism>
<evidence type="ECO:0008006" key="3">
    <source>
        <dbReference type="Google" id="ProtNLM"/>
    </source>
</evidence>
<evidence type="ECO:0000313" key="1">
    <source>
        <dbReference type="EMBL" id="KJY59037.1"/>
    </source>
</evidence>
<name>A0A0F4LJL6_9LACO</name>
<dbReference type="PATRIC" id="fig|1218506.3.peg.618"/>